<evidence type="ECO:0008006" key="7">
    <source>
        <dbReference type="Google" id="ProtNLM"/>
    </source>
</evidence>
<evidence type="ECO:0000256" key="2">
    <source>
        <dbReference type="ARBA" id="ARBA00022618"/>
    </source>
</evidence>
<evidence type="ECO:0000256" key="4">
    <source>
        <dbReference type="ARBA" id="ARBA00023306"/>
    </source>
</evidence>
<dbReference type="PANTHER" id="PTHR15615">
    <property type="match status" value="1"/>
</dbReference>
<keyword evidence="4" id="KW-0131">Cell cycle</keyword>
<dbReference type="EMBL" id="JBCNJP010000023">
    <property type="protein sequence ID" value="KAK9058266.1"/>
    <property type="molecule type" value="Genomic_DNA"/>
</dbReference>
<proteinExistence type="inferred from homology"/>
<evidence type="ECO:0000256" key="1">
    <source>
        <dbReference type="ARBA" id="ARBA00007215"/>
    </source>
</evidence>
<dbReference type="GO" id="GO:0019901">
    <property type="term" value="F:protein kinase binding"/>
    <property type="evidence" value="ECO:0007669"/>
    <property type="project" value="InterPro"/>
</dbReference>
<comment type="similarity">
    <text evidence="1">Belongs to the cyclin family. Cyclin U/P subfamily.</text>
</comment>
<name>A0AAP0CLQ2_9ASTR</name>
<keyword evidence="3" id="KW-0195">Cyclin</keyword>
<reference evidence="5 6" key="1">
    <citation type="submission" date="2024-04" db="EMBL/GenBank/DDBJ databases">
        <title>The reference genome of an endangered Asteraceae, Deinandra increscens subsp. villosa, native to the Central Coast of California.</title>
        <authorList>
            <person name="Guilliams M."/>
            <person name="Hasenstab-Lehman K."/>
            <person name="Meyer R."/>
            <person name="Mcevoy S."/>
        </authorList>
    </citation>
    <scope>NUCLEOTIDE SEQUENCE [LARGE SCALE GENOMIC DNA]</scope>
    <source>
        <tissue evidence="5">Leaf</tissue>
    </source>
</reference>
<keyword evidence="2" id="KW-0132">Cell division</keyword>
<dbReference type="Proteomes" id="UP001408789">
    <property type="component" value="Unassembled WGS sequence"/>
</dbReference>
<dbReference type="Gene3D" id="1.10.472.10">
    <property type="entry name" value="Cyclin-like"/>
    <property type="match status" value="1"/>
</dbReference>
<evidence type="ECO:0000313" key="5">
    <source>
        <dbReference type="EMBL" id="KAK9058266.1"/>
    </source>
</evidence>
<dbReference type="InterPro" id="IPR036915">
    <property type="entry name" value="Cyclin-like_sf"/>
</dbReference>
<comment type="caution">
    <text evidence="5">The sequence shown here is derived from an EMBL/GenBank/DDBJ whole genome shotgun (WGS) entry which is preliminary data.</text>
</comment>
<protein>
    <recommendedName>
        <fullName evidence="7">Cyclin</fullName>
    </recommendedName>
</protein>
<dbReference type="InterPro" id="IPR012389">
    <property type="entry name" value="Cyclin_P/U"/>
</dbReference>
<sequence length="153" mass="17554">MAELESPTRISKYANCSPSCYVISFVYLDRFTQQQSAICINSFCVHRLLITSVMIAAKFMDDGYYNNVYYAKVGGISTTEMNFLEVDFLFGLGFQLNVNPTTFSNYFSYLQHELFLLHPPLISSSNKSKSRSRTTNLMQYEDDQQQQQEVVAV</sequence>
<dbReference type="InterPro" id="IPR013922">
    <property type="entry name" value="Cyclin_PHO80-like"/>
</dbReference>
<dbReference type="PIRSF" id="PIRSF027110">
    <property type="entry name" value="PREG"/>
    <property type="match status" value="1"/>
</dbReference>
<gene>
    <name evidence="5" type="ORF">SSX86_023106</name>
</gene>
<dbReference type="PANTHER" id="PTHR15615:SF91">
    <property type="entry name" value="CYCLIN-P4-1"/>
    <property type="match status" value="1"/>
</dbReference>
<dbReference type="GO" id="GO:0051301">
    <property type="term" value="P:cell division"/>
    <property type="evidence" value="ECO:0007669"/>
    <property type="project" value="UniProtKB-KW"/>
</dbReference>
<dbReference type="Pfam" id="PF08613">
    <property type="entry name" value="Cyclin"/>
    <property type="match status" value="1"/>
</dbReference>
<keyword evidence="6" id="KW-1185">Reference proteome</keyword>
<evidence type="ECO:0000313" key="6">
    <source>
        <dbReference type="Proteomes" id="UP001408789"/>
    </source>
</evidence>
<dbReference type="SUPFAM" id="SSF47954">
    <property type="entry name" value="Cyclin-like"/>
    <property type="match status" value="1"/>
</dbReference>
<organism evidence="5 6">
    <name type="scientific">Deinandra increscens subsp. villosa</name>
    <dbReference type="NCBI Taxonomy" id="3103831"/>
    <lineage>
        <taxon>Eukaryota</taxon>
        <taxon>Viridiplantae</taxon>
        <taxon>Streptophyta</taxon>
        <taxon>Embryophyta</taxon>
        <taxon>Tracheophyta</taxon>
        <taxon>Spermatophyta</taxon>
        <taxon>Magnoliopsida</taxon>
        <taxon>eudicotyledons</taxon>
        <taxon>Gunneridae</taxon>
        <taxon>Pentapetalae</taxon>
        <taxon>asterids</taxon>
        <taxon>campanulids</taxon>
        <taxon>Asterales</taxon>
        <taxon>Asteraceae</taxon>
        <taxon>Asteroideae</taxon>
        <taxon>Heliantheae alliance</taxon>
        <taxon>Madieae</taxon>
        <taxon>Madiinae</taxon>
        <taxon>Deinandra</taxon>
    </lineage>
</organism>
<evidence type="ECO:0000256" key="3">
    <source>
        <dbReference type="ARBA" id="ARBA00023127"/>
    </source>
</evidence>
<dbReference type="AlphaFoldDB" id="A0AAP0CLQ2"/>
<accession>A0AAP0CLQ2</accession>